<accession>A0A7Z2W320</accession>
<sequence length="189" mass="20285">MRMHHILWPQGYLPGIADNFASNEVIHAGLDAAAVWPLLADATRWPAYYANAADVAFDGGAGPLLAAGTRFRFSTFGFPVEALVTECVPPAPGRPGRLAWHGWVEGDAAARLDVYHAWLLEDLDGGRVRVLTQETQNGAPARELARTRPNPMINGHQDWLDGLVGATRENDAGRALSDALLAAPRAGSD</sequence>
<dbReference type="InterPro" id="IPR023393">
    <property type="entry name" value="START-like_dom_sf"/>
</dbReference>
<gene>
    <name evidence="1" type="ORF">HH212_19775</name>
</gene>
<keyword evidence="2" id="KW-1185">Reference proteome</keyword>
<reference evidence="1 2" key="1">
    <citation type="submission" date="2020-04" db="EMBL/GenBank/DDBJ databases">
        <title>Genome sequencing of novel species.</title>
        <authorList>
            <person name="Heo J."/>
            <person name="Kim S.-J."/>
            <person name="Kim J.-S."/>
            <person name="Hong S.-B."/>
            <person name="Kwon S.-W."/>
        </authorList>
    </citation>
    <scope>NUCLEOTIDE SEQUENCE [LARGE SCALE GENOMIC DNA]</scope>
    <source>
        <strain evidence="1 2">GN2-R2</strain>
    </source>
</reference>
<dbReference type="EMBL" id="CP051685">
    <property type="protein sequence ID" value="QJE03485.1"/>
    <property type="molecule type" value="Genomic_DNA"/>
</dbReference>
<dbReference type="Gene3D" id="3.30.530.20">
    <property type="match status" value="1"/>
</dbReference>
<evidence type="ECO:0000313" key="1">
    <source>
        <dbReference type="EMBL" id="QJE03485.1"/>
    </source>
</evidence>
<dbReference type="AlphaFoldDB" id="A0A7Z2W320"/>
<evidence type="ECO:0000313" key="2">
    <source>
        <dbReference type="Proteomes" id="UP000502415"/>
    </source>
</evidence>
<dbReference type="SUPFAM" id="SSF55961">
    <property type="entry name" value="Bet v1-like"/>
    <property type="match status" value="1"/>
</dbReference>
<name>A0A7Z2W320_9BURK</name>
<organism evidence="1 2">
    <name type="scientific">Massilia forsythiae</name>
    <dbReference type="NCBI Taxonomy" id="2728020"/>
    <lineage>
        <taxon>Bacteria</taxon>
        <taxon>Pseudomonadati</taxon>
        <taxon>Pseudomonadota</taxon>
        <taxon>Betaproteobacteria</taxon>
        <taxon>Burkholderiales</taxon>
        <taxon>Oxalobacteraceae</taxon>
        <taxon>Telluria group</taxon>
        <taxon>Massilia</taxon>
    </lineage>
</organism>
<dbReference type="Proteomes" id="UP000502415">
    <property type="component" value="Chromosome"/>
</dbReference>
<protein>
    <submittedName>
        <fullName evidence="1">SRPBCC domain-containing protein</fullName>
    </submittedName>
</protein>
<proteinExistence type="predicted"/>
<dbReference type="CDD" id="cd07822">
    <property type="entry name" value="SRPBCC_4"/>
    <property type="match status" value="1"/>
</dbReference>
<dbReference type="KEGG" id="mfy:HH212_19775"/>